<dbReference type="InterPro" id="IPR043917">
    <property type="entry name" value="DUF5753"/>
</dbReference>
<feature type="domain" description="HTH cro/C1-type" evidence="1">
    <location>
        <begin position="16"/>
        <end position="71"/>
    </location>
</feature>
<gene>
    <name evidence="2" type="ORF">B7C42_08011</name>
</gene>
<dbReference type="CDD" id="cd00093">
    <property type="entry name" value="HTH_XRE"/>
    <property type="match status" value="1"/>
</dbReference>
<dbReference type="AlphaFoldDB" id="A0A231GTG1"/>
<keyword evidence="3" id="KW-1185">Reference proteome</keyword>
<proteinExistence type="predicted"/>
<dbReference type="RefSeq" id="WP_210744181.1">
    <property type="nucleotide sequence ID" value="NZ_JAAXOR010000007.1"/>
</dbReference>
<dbReference type="Proteomes" id="UP000215506">
    <property type="component" value="Unassembled WGS sequence"/>
</dbReference>
<name>A0A231GTG1_9NOCA</name>
<evidence type="ECO:0000259" key="1">
    <source>
        <dbReference type="SMART" id="SM00530"/>
    </source>
</evidence>
<dbReference type="InterPro" id="IPR010982">
    <property type="entry name" value="Lambda_DNA-bd_dom_sf"/>
</dbReference>
<evidence type="ECO:0000313" key="3">
    <source>
        <dbReference type="Proteomes" id="UP000215506"/>
    </source>
</evidence>
<comment type="caution">
    <text evidence="2">The sequence shown here is derived from an EMBL/GenBank/DDBJ whole genome shotgun (WGS) entry which is preliminary data.</text>
</comment>
<dbReference type="EMBL" id="NGAF01000052">
    <property type="protein sequence ID" value="OXR39906.1"/>
    <property type="molecule type" value="Genomic_DNA"/>
</dbReference>
<dbReference type="Pfam" id="PF19054">
    <property type="entry name" value="DUF5753"/>
    <property type="match status" value="1"/>
</dbReference>
<dbReference type="Gene3D" id="1.10.260.40">
    <property type="entry name" value="lambda repressor-like DNA-binding domains"/>
    <property type="match status" value="1"/>
</dbReference>
<evidence type="ECO:0000313" key="2">
    <source>
        <dbReference type="EMBL" id="OXR39906.1"/>
    </source>
</evidence>
<sequence length="291" mass="33169">MVTNAANDAREALGLRLRELRRDANLTGRRLAELAGWHESKTSRIEYGKQTPSESDLSAWCTHTNSRDQLPDLIATLRNVEAAYMELRRMNGTGTRRRQKQLIKIEGQARLMRWYEPFIVPGLLQTSDYAQGILRKVIDFHQIPDDLEEGVAARIERQRVLYRGDHRFSFIITEQSLATTVADNQVMVGQLDRLLTAMSLPRVALGIIPARATYEAPAINGFIMFDRKLIHVETISAELSITQPREIAVYERIFKVLGELAVYGDPARELIQSELERRRSSDDRKAVTARP</sequence>
<accession>A0A231GTG1</accession>
<dbReference type="SUPFAM" id="SSF47413">
    <property type="entry name" value="lambda repressor-like DNA-binding domains"/>
    <property type="match status" value="1"/>
</dbReference>
<organism evidence="2 3">
    <name type="scientific">Nocardia cerradoensis</name>
    <dbReference type="NCBI Taxonomy" id="85688"/>
    <lineage>
        <taxon>Bacteria</taxon>
        <taxon>Bacillati</taxon>
        <taxon>Actinomycetota</taxon>
        <taxon>Actinomycetes</taxon>
        <taxon>Mycobacteriales</taxon>
        <taxon>Nocardiaceae</taxon>
        <taxon>Nocardia</taxon>
    </lineage>
</organism>
<protein>
    <recommendedName>
        <fullName evidence="1">HTH cro/C1-type domain-containing protein</fullName>
    </recommendedName>
</protein>
<reference evidence="2 3" key="1">
    <citation type="submission" date="2017-07" db="EMBL/GenBank/DDBJ databases">
        <title>First draft Genome Sequence of Nocardia cerradoensis isolated from human infection.</title>
        <authorList>
            <person name="Carrasco G."/>
        </authorList>
    </citation>
    <scope>NUCLEOTIDE SEQUENCE [LARGE SCALE GENOMIC DNA]</scope>
    <source>
        <strain evidence="2 3">CNM20130759</strain>
    </source>
</reference>
<dbReference type="SMART" id="SM00530">
    <property type="entry name" value="HTH_XRE"/>
    <property type="match status" value="1"/>
</dbReference>
<dbReference type="InterPro" id="IPR001387">
    <property type="entry name" value="Cro/C1-type_HTH"/>
</dbReference>
<dbReference type="Pfam" id="PF13560">
    <property type="entry name" value="HTH_31"/>
    <property type="match status" value="1"/>
</dbReference>
<dbReference type="GO" id="GO:0003677">
    <property type="term" value="F:DNA binding"/>
    <property type="evidence" value="ECO:0007669"/>
    <property type="project" value="InterPro"/>
</dbReference>